<evidence type="ECO:0000313" key="2">
    <source>
        <dbReference type="Proteomes" id="UP000887458"/>
    </source>
</evidence>
<sequence length="125" mass="14083">MNESKQQQTQVWRAPPKTLPGGQASVSFTKFTFYIHPIGVEKGFAGAGYILSLLIVSFANGQTSSVTYLWITFIVSTEETNDKIDRFIVIRGVFCRPRIMIQEQSMRPNKAAKLRNGDAIIQTKR</sequence>
<proteinExistence type="predicted"/>
<reference evidence="1 2" key="2">
    <citation type="journal article" date="2022" name="Mol. Biol. Evol.">
        <title>Comparative Genomics Reveals Insights into the Divergent Evolution of Astigmatic Mites and Household Pest Adaptations.</title>
        <authorList>
            <person name="Xiong Q."/>
            <person name="Wan A.T."/>
            <person name="Liu X."/>
            <person name="Fung C.S."/>
            <person name="Xiao X."/>
            <person name="Malainual N."/>
            <person name="Hou J."/>
            <person name="Wang L."/>
            <person name="Wang M."/>
            <person name="Yang K.Y."/>
            <person name="Cui Y."/>
            <person name="Leung E.L."/>
            <person name="Nong W."/>
            <person name="Shin S.K."/>
            <person name="Au S.W."/>
            <person name="Jeong K.Y."/>
            <person name="Chew F.T."/>
            <person name="Hui J.H."/>
            <person name="Leung T.F."/>
            <person name="Tungtrongchitr A."/>
            <person name="Zhong N."/>
            <person name="Liu Z."/>
            <person name="Tsui S.K."/>
        </authorList>
    </citation>
    <scope>NUCLEOTIDE SEQUENCE [LARGE SCALE GENOMIC DNA]</scope>
    <source>
        <strain evidence="1">Derp</strain>
    </source>
</reference>
<evidence type="ECO:0000313" key="1">
    <source>
        <dbReference type="EMBL" id="KAH9417103.1"/>
    </source>
</evidence>
<keyword evidence="2" id="KW-1185">Reference proteome</keyword>
<comment type="caution">
    <text evidence="1">The sequence shown here is derived from an EMBL/GenBank/DDBJ whole genome shotgun (WGS) entry which is preliminary data.</text>
</comment>
<organism evidence="1 2">
    <name type="scientific">Dermatophagoides pteronyssinus</name>
    <name type="common">European house dust mite</name>
    <dbReference type="NCBI Taxonomy" id="6956"/>
    <lineage>
        <taxon>Eukaryota</taxon>
        <taxon>Metazoa</taxon>
        <taxon>Ecdysozoa</taxon>
        <taxon>Arthropoda</taxon>
        <taxon>Chelicerata</taxon>
        <taxon>Arachnida</taxon>
        <taxon>Acari</taxon>
        <taxon>Acariformes</taxon>
        <taxon>Sarcoptiformes</taxon>
        <taxon>Astigmata</taxon>
        <taxon>Psoroptidia</taxon>
        <taxon>Analgoidea</taxon>
        <taxon>Pyroglyphidae</taxon>
        <taxon>Dermatophagoidinae</taxon>
        <taxon>Dermatophagoides</taxon>
    </lineage>
</organism>
<name>A0ABQ8J3F8_DERPT</name>
<protein>
    <submittedName>
        <fullName evidence="1">Uncharacterized protein</fullName>
    </submittedName>
</protein>
<accession>A0ABQ8J3F8</accession>
<dbReference type="EMBL" id="NJHN03000081">
    <property type="protein sequence ID" value="KAH9417103.1"/>
    <property type="molecule type" value="Genomic_DNA"/>
</dbReference>
<dbReference type="Proteomes" id="UP000887458">
    <property type="component" value="Unassembled WGS sequence"/>
</dbReference>
<reference evidence="1 2" key="1">
    <citation type="journal article" date="2018" name="J. Allergy Clin. Immunol.">
        <title>High-quality assembly of Dermatophagoides pteronyssinus genome and transcriptome reveals a wide range of novel allergens.</title>
        <authorList>
            <person name="Liu X.Y."/>
            <person name="Yang K.Y."/>
            <person name="Wang M.Q."/>
            <person name="Kwok J.S."/>
            <person name="Zeng X."/>
            <person name="Yang Z."/>
            <person name="Xiao X.J."/>
            <person name="Lau C.P."/>
            <person name="Li Y."/>
            <person name="Huang Z.M."/>
            <person name="Ba J.G."/>
            <person name="Yim A.K."/>
            <person name="Ouyang C.Y."/>
            <person name="Ngai S.M."/>
            <person name="Chan T.F."/>
            <person name="Leung E.L."/>
            <person name="Liu L."/>
            <person name="Liu Z.G."/>
            <person name="Tsui S.K."/>
        </authorList>
    </citation>
    <scope>NUCLEOTIDE SEQUENCE [LARGE SCALE GENOMIC DNA]</scope>
    <source>
        <strain evidence="1">Derp</strain>
    </source>
</reference>
<gene>
    <name evidence="1" type="ORF">DERP_013272</name>
</gene>